<dbReference type="Pfam" id="PF11209">
    <property type="entry name" value="LmeA"/>
    <property type="match status" value="1"/>
</dbReference>
<reference evidence="2 3" key="1">
    <citation type="submission" date="2015-01" db="EMBL/GenBank/DDBJ databases">
        <title>Enhanced salinomycin production by adjusting the supply of polyketide extender units in Streptomyce albus DSM 41398.</title>
        <authorList>
            <person name="Lu C."/>
        </authorList>
    </citation>
    <scope>NUCLEOTIDE SEQUENCE [LARGE SCALE GENOMIC DNA]</scope>
    <source>
        <strain evidence="3">ATCC 21838 / DSM 41398 / FERM P-419 / JCM 4703 / NBRC 107858</strain>
    </source>
</reference>
<dbReference type="KEGG" id="sals:SLNWT_1494"/>
<organism evidence="2 3">
    <name type="scientific">Streptomyces albus (strain ATCC 21838 / DSM 41398 / FERM P-419 / JCM 4703 / NBRC 107858)</name>
    <dbReference type="NCBI Taxonomy" id="1081613"/>
    <lineage>
        <taxon>Bacteria</taxon>
        <taxon>Bacillati</taxon>
        <taxon>Actinomycetota</taxon>
        <taxon>Actinomycetes</taxon>
        <taxon>Kitasatosporales</taxon>
        <taxon>Streptomycetaceae</taxon>
        <taxon>Streptomyces</taxon>
    </lineage>
</organism>
<gene>
    <name evidence="2" type="ORF">SLNWT_1494</name>
</gene>
<keyword evidence="3" id="KW-1185">Reference proteome</keyword>
<dbReference type="AlphaFoldDB" id="A0A0B5ERH9"/>
<evidence type="ECO:0000313" key="2">
    <source>
        <dbReference type="EMBL" id="AJE81870.1"/>
    </source>
</evidence>
<evidence type="ECO:0008006" key="4">
    <source>
        <dbReference type="Google" id="ProtNLM"/>
    </source>
</evidence>
<proteinExistence type="predicted"/>
<name>A0A0B5ERH9_STRA4</name>
<accession>A0A0B5ERH9</accession>
<dbReference type="Proteomes" id="UP000031523">
    <property type="component" value="Chromosome"/>
</dbReference>
<feature type="region of interest" description="Disordered" evidence="1">
    <location>
        <begin position="202"/>
        <end position="223"/>
    </location>
</feature>
<evidence type="ECO:0000313" key="3">
    <source>
        <dbReference type="Proteomes" id="UP000031523"/>
    </source>
</evidence>
<dbReference type="InterPro" id="IPR021373">
    <property type="entry name" value="DUF2993"/>
</dbReference>
<dbReference type="EMBL" id="CP010519">
    <property type="protein sequence ID" value="AJE81870.1"/>
    <property type="molecule type" value="Genomic_DNA"/>
</dbReference>
<evidence type="ECO:0000256" key="1">
    <source>
        <dbReference type="SAM" id="MobiDB-lite"/>
    </source>
</evidence>
<protein>
    <recommendedName>
        <fullName evidence="4">DUF2993 domain-containing protein</fullName>
    </recommendedName>
</protein>
<sequence>MAALLLLAAGADAFTAHRVEDSMAEDFKEAQSLPGEPSVTVHGRPVLTQLARGRLERVELTAHDVPAGEGGRRVPVSTLHVELADVERGGADKAHAGSAKAEAQVSWADLSRGLGIRVGPGRPGADGRPRVTATTRLPLLGEVSVSAEVAASGPRSIAFRSPEVTSGSLPGAAEGLLSGALERGLTLDGIPEGLALDRVRTTDEGLTSELSGEDVTFRRSGRG</sequence>